<keyword evidence="4" id="KW-1185">Reference proteome</keyword>
<dbReference type="InterPro" id="IPR051091">
    <property type="entry name" value="O-Glucosyltr/Glycosyltrsf_90"/>
</dbReference>
<dbReference type="Pfam" id="PF05686">
    <property type="entry name" value="Glyco_transf_90"/>
    <property type="match status" value="1"/>
</dbReference>
<dbReference type="AlphaFoldDB" id="A0A9W9U556"/>
<name>A0A9W9U556_9EURO</name>
<evidence type="ECO:0000256" key="1">
    <source>
        <dbReference type="SAM" id="SignalP"/>
    </source>
</evidence>
<gene>
    <name evidence="3" type="ORF">N7476_005089</name>
</gene>
<comment type="caution">
    <text evidence="3">The sequence shown here is derived from an EMBL/GenBank/DDBJ whole genome shotgun (WGS) entry which is preliminary data.</text>
</comment>
<dbReference type="SMART" id="SM00672">
    <property type="entry name" value="CAP10"/>
    <property type="match status" value="1"/>
</dbReference>
<keyword evidence="1" id="KW-0732">Signal</keyword>
<sequence length="575" mass="66596">MMLSVAALIFFLWGLPPHLVYHDHIANERVCDHPIPILTSAAWTVWNETLRRQSTSLDEAVLEYRRRYHVPPPPHFDKWYEFAKQRNAVLIDEYDTIYHSLLPFWGLSPGTIRARVREDLGFDNIVMGISIRSGEPIHLGNGQGNFQRDATMKQLSQFAQWLPDMDLEFNVHDEPRVVVSHEELHKLVIKGYVAQASLNGSSSWLNQFSENNLSAQPITDVFRSRFLNLERQETWLYSRLSCPPDSPAMNLDGNAPDSISAFAIEPLGFVFNQSASSDICNRPSLRHRLGIFERPNAFKITNELVPMFSMSRLSSFQDIPVPSPWYYEDVGGYEPEPDLLWESRKPQLYWRGATNGGHSLGGSWRNLQRQRVIASLERKTGHHTLEHKGDSTCSVGQNEGWKIHSANETELSQYFNAHFVNIVDCEEDCSEEVKFFDVVDREDHKEAWRYRYLLDMDGHAYSGRFYAFMRSKSVPLKLTVFREWHDNVLIPWVHYVPLNMDANELPEIVRFFEQDPVGHEIARRIGEEGQSWAARSLRNDDMDVYMFRLMLEYARVQDDRREELGFGLPTPSATQ</sequence>
<feature type="domain" description="Glycosyl transferase CAP10" evidence="2">
    <location>
        <begin position="263"/>
        <end position="560"/>
    </location>
</feature>
<feature type="chain" id="PRO_5040896233" description="Glycosyl transferase CAP10 domain-containing protein" evidence="1">
    <location>
        <begin position="23"/>
        <end position="575"/>
    </location>
</feature>
<evidence type="ECO:0000259" key="2">
    <source>
        <dbReference type="SMART" id="SM00672"/>
    </source>
</evidence>
<evidence type="ECO:0000313" key="3">
    <source>
        <dbReference type="EMBL" id="KAJ5318669.1"/>
    </source>
</evidence>
<dbReference type="PANTHER" id="PTHR12203:SF104">
    <property type="entry name" value="PROTEIN CAP1, PUTATIVE (AFU_ORTHOLOGUE AFUA_1G05595)-RELATED"/>
    <property type="match status" value="1"/>
</dbReference>
<feature type="signal peptide" evidence="1">
    <location>
        <begin position="1"/>
        <end position="22"/>
    </location>
</feature>
<dbReference type="Proteomes" id="UP001147746">
    <property type="component" value="Unassembled WGS sequence"/>
</dbReference>
<evidence type="ECO:0000313" key="4">
    <source>
        <dbReference type="Proteomes" id="UP001147746"/>
    </source>
</evidence>
<dbReference type="EMBL" id="JAPZBO010000004">
    <property type="protein sequence ID" value="KAJ5318669.1"/>
    <property type="molecule type" value="Genomic_DNA"/>
</dbReference>
<reference evidence="3" key="1">
    <citation type="submission" date="2022-12" db="EMBL/GenBank/DDBJ databases">
        <authorList>
            <person name="Petersen C."/>
        </authorList>
    </citation>
    <scope>NUCLEOTIDE SEQUENCE</scope>
    <source>
        <strain evidence="3">IBT 21472</strain>
    </source>
</reference>
<dbReference type="PANTHER" id="PTHR12203">
    <property type="entry name" value="KDEL LYS-ASP-GLU-LEU CONTAINING - RELATED"/>
    <property type="match status" value="1"/>
</dbReference>
<protein>
    <recommendedName>
        <fullName evidence="2">Glycosyl transferase CAP10 domain-containing protein</fullName>
    </recommendedName>
</protein>
<accession>A0A9W9U556</accession>
<organism evidence="3 4">
    <name type="scientific">Penicillium atrosanguineum</name>
    <dbReference type="NCBI Taxonomy" id="1132637"/>
    <lineage>
        <taxon>Eukaryota</taxon>
        <taxon>Fungi</taxon>
        <taxon>Dikarya</taxon>
        <taxon>Ascomycota</taxon>
        <taxon>Pezizomycotina</taxon>
        <taxon>Eurotiomycetes</taxon>
        <taxon>Eurotiomycetidae</taxon>
        <taxon>Eurotiales</taxon>
        <taxon>Aspergillaceae</taxon>
        <taxon>Penicillium</taxon>
    </lineage>
</organism>
<proteinExistence type="predicted"/>
<dbReference type="InterPro" id="IPR006598">
    <property type="entry name" value="CAP10"/>
</dbReference>
<reference evidence="3" key="2">
    <citation type="journal article" date="2023" name="IMA Fungus">
        <title>Comparative genomic study of the Penicillium genus elucidates a diverse pangenome and 15 lateral gene transfer events.</title>
        <authorList>
            <person name="Petersen C."/>
            <person name="Sorensen T."/>
            <person name="Nielsen M.R."/>
            <person name="Sondergaard T.E."/>
            <person name="Sorensen J.L."/>
            <person name="Fitzpatrick D.A."/>
            <person name="Frisvad J.C."/>
            <person name="Nielsen K.L."/>
        </authorList>
    </citation>
    <scope>NUCLEOTIDE SEQUENCE</scope>
    <source>
        <strain evidence="3">IBT 21472</strain>
    </source>
</reference>